<dbReference type="SUPFAM" id="SSF52833">
    <property type="entry name" value="Thioredoxin-like"/>
    <property type="match status" value="1"/>
</dbReference>
<dbReference type="KEGG" id="mflg:ABS361_00855"/>
<evidence type="ECO:0000256" key="2">
    <source>
        <dbReference type="ARBA" id="ARBA00022679"/>
    </source>
</evidence>
<dbReference type="InterPro" id="IPR040079">
    <property type="entry name" value="Glutathione_S-Trfase"/>
</dbReference>
<dbReference type="GO" id="GO:0005737">
    <property type="term" value="C:cytoplasm"/>
    <property type="evidence" value="ECO:0007669"/>
    <property type="project" value="TreeGrafter"/>
</dbReference>
<keyword evidence="2" id="KW-0808">Transferase</keyword>
<dbReference type="EC" id="2.5.1.18" evidence="1"/>
<dbReference type="InterPro" id="IPR010987">
    <property type="entry name" value="Glutathione-S-Trfase_C-like"/>
</dbReference>
<dbReference type="EMBL" id="CP158568">
    <property type="protein sequence ID" value="XBY44888.1"/>
    <property type="molecule type" value="Genomic_DNA"/>
</dbReference>
<dbReference type="Pfam" id="PF13410">
    <property type="entry name" value="GST_C_2"/>
    <property type="match status" value="1"/>
</dbReference>
<protein>
    <recommendedName>
        <fullName evidence="1">glutathione transferase</fullName>
        <ecNumber evidence="1">2.5.1.18</ecNumber>
    </recommendedName>
</protein>
<reference evidence="5" key="1">
    <citation type="submission" date="2024-06" db="EMBL/GenBank/DDBJ databases">
        <title>Methylostella associata gen. nov., sp. nov., a novel Ancalomicrobiaceae-affiliated facultatively methylotrophic bacteria that feed on methanotrophs of the genus Methylococcus.</title>
        <authorList>
            <person name="Saltykova V."/>
            <person name="Danilova O.V."/>
            <person name="Oshkin I.Y."/>
            <person name="Belova S.E."/>
            <person name="Pimenov N.V."/>
            <person name="Dedysh S.N."/>
        </authorList>
    </citation>
    <scope>NUCLEOTIDE SEQUENCE</scope>
    <source>
        <strain evidence="5">S20</strain>
    </source>
</reference>
<evidence type="ECO:0000259" key="3">
    <source>
        <dbReference type="PROSITE" id="PS50404"/>
    </source>
</evidence>
<evidence type="ECO:0000313" key="5">
    <source>
        <dbReference type="EMBL" id="XBY44888.1"/>
    </source>
</evidence>
<dbReference type="SUPFAM" id="SSF47616">
    <property type="entry name" value="GST C-terminal domain-like"/>
    <property type="match status" value="1"/>
</dbReference>
<dbReference type="PROSITE" id="PS50405">
    <property type="entry name" value="GST_CTER"/>
    <property type="match status" value="1"/>
</dbReference>
<dbReference type="AlphaFoldDB" id="A0AAU7XBT1"/>
<dbReference type="RefSeq" id="WP_407049980.1">
    <property type="nucleotide sequence ID" value="NZ_CP158568.1"/>
</dbReference>
<dbReference type="PANTHER" id="PTHR43900:SF3">
    <property type="entry name" value="GLUTATHIONE S-TRANSFERASE RHO"/>
    <property type="match status" value="1"/>
</dbReference>
<dbReference type="InterPro" id="IPR036249">
    <property type="entry name" value="Thioredoxin-like_sf"/>
</dbReference>
<dbReference type="Gene3D" id="1.20.1050.10">
    <property type="match status" value="1"/>
</dbReference>
<gene>
    <name evidence="5" type="ORF">ABS361_00855</name>
</gene>
<dbReference type="SFLD" id="SFLDG00358">
    <property type="entry name" value="Main_(cytGST)"/>
    <property type="match status" value="1"/>
</dbReference>
<dbReference type="SFLD" id="SFLDS00019">
    <property type="entry name" value="Glutathione_Transferase_(cytos"/>
    <property type="match status" value="1"/>
</dbReference>
<name>A0AAU7XBT1_9HYPH</name>
<dbReference type="GO" id="GO:0043295">
    <property type="term" value="F:glutathione binding"/>
    <property type="evidence" value="ECO:0007669"/>
    <property type="project" value="TreeGrafter"/>
</dbReference>
<sequence length="209" mass="22483">MHRVQILGTPRSTYVRVCCIVAIEKGIDYELVPVPLHAPVVERLHPFGKVPVLRHGDLVIVESRAIVGYLDRVFPGPKLIPEDPVAAARVEQWVSLVNTTIDPVLIRRYALGYVMPGTPDGTPDRARIDASLPEVERHLGILADAVAENGHLVGDGFTYADANLVPMLQSLTKLPESGAIIARSGALTAFLAKHAARPSVAAMTNPPTA</sequence>
<evidence type="ECO:0000256" key="1">
    <source>
        <dbReference type="ARBA" id="ARBA00012452"/>
    </source>
</evidence>
<dbReference type="PANTHER" id="PTHR43900">
    <property type="entry name" value="GLUTATHIONE S-TRANSFERASE RHO"/>
    <property type="match status" value="1"/>
</dbReference>
<proteinExistence type="predicted"/>
<dbReference type="InterPro" id="IPR004045">
    <property type="entry name" value="Glutathione_S-Trfase_N"/>
</dbReference>
<feature type="domain" description="GST N-terminal" evidence="3">
    <location>
        <begin position="2"/>
        <end position="78"/>
    </location>
</feature>
<dbReference type="CDD" id="cd00299">
    <property type="entry name" value="GST_C_family"/>
    <property type="match status" value="1"/>
</dbReference>
<feature type="domain" description="GST C-terminal" evidence="4">
    <location>
        <begin position="83"/>
        <end position="209"/>
    </location>
</feature>
<accession>A0AAU7XBT1</accession>
<evidence type="ECO:0000259" key="4">
    <source>
        <dbReference type="PROSITE" id="PS50405"/>
    </source>
</evidence>
<dbReference type="GO" id="GO:0004364">
    <property type="term" value="F:glutathione transferase activity"/>
    <property type="evidence" value="ECO:0007669"/>
    <property type="project" value="UniProtKB-EC"/>
</dbReference>
<dbReference type="InterPro" id="IPR036282">
    <property type="entry name" value="Glutathione-S-Trfase_C_sf"/>
</dbReference>
<dbReference type="PROSITE" id="PS50404">
    <property type="entry name" value="GST_NTER"/>
    <property type="match status" value="1"/>
</dbReference>
<dbReference type="Gene3D" id="3.40.30.10">
    <property type="entry name" value="Glutaredoxin"/>
    <property type="match status" value="1"/>
</dbReference>
<organism evidence="5">
    <name type="scientific">Methyloraptor flagellatus</name>
    <dbReference type="NCBI Taxonomy" id="3162530"/>
    <lineage>
        <taxon>Bacteria</taxon>
        <taxon>Pseudomonadati</taxon>
        <taxon>Pseudomonadota</taxon>
        <taxon>Alphaproteobacteria</taxon>
        <taxon>Hyphomicrobiales</taxon>
        <taxon>Ancalomicrobiaceae</taxon>
        <taxon>Methyloraptor</taxon>
    </lineage>
</organism>
<dbReference type="Pfam" id="PF13417">
    <property type="entry name" value="GST_N_3"/>
    <property type="match status" value="1"/>
</dbReference>